<reference evidence="1" key="1">
    <citation type="journal article" date="2020" name="mSystems">
        <title>Genome- and Community-Level Interaction Insights into Carbon Utilization and Element Cycling Functions of Hydrothermarchaeota in Hydrothermal Sediment.</title>
        <authorList>
            <person name="Zhou Z."/>
            <person name="Liu Y."/>
            <person name="Xu W."/>
            <person name="Pan J."/>
            <person name="Luo Z.H."/>
            <person name="Li M."/>
        </authorList>
    </citation>
    <scope>NUCLEOTIDE SEQUENCE [LARGE SCALE GENOMIC DNA]</scope>
    <source>
        <strain evidence="1">HyVt-489</strain>
    </source>
</reference>
<dbReference type="InterPro" id="IPR027417">
    <property type="entry name" value="P-loop_NTPase"/>
</dbReference>
<sequence length="304" mass="34261">MLRLSVAPRHLRPCLNLPKPLTKILRPARRKPCVMPTKPIHLMTNSPRRQKKKCVKSAHDLNAAMIACAQPLLQHRLLETSRQNDLIALCHDWPHMARPCQLPPQHDPWSVWLFLGGRGAGKTRAGAEWVRRCVQKGSQRIALVGPSYADVREVMIEGESGLRNIGYPTERPHYESSRRRLVWPNGAVGYVFSSQEPDGLRGPQFDAAWADEFCAWAYPQETLSNLRFGLRLGEQPKLVMTTTPKPIASLRALIEEFGVVCTRSSTHANTANLSRHFLDSIVEIYGGTRLGRQELDGEILEDMP</sequence>
<evidence type="ECO:0000313" key="1">
    <source>
        <dbReference type="EMBL" id="HFB54824.1"/>
    </source>
</evidence>
<organism evidence="1">
    <name type="scientific">Hellea balneolensis</name>
    <dbReference type="NCBI Taxonomy" id="287478"/>
    <lineage>
        <taxon>Bacteria</taxon>
        <taxon>Pseudomonadati</taxon>
        <taxon>Pseudomonadota</taxon>
        <taxon>Alphaproteobacteria</taxon>
        <taxon>Maricaulales</taxon>
        <taxon>Robiginitomaculaceae</taxon>
        <taxon>Hellea</taxon>
    </lineage>
</organism>
<comment type="caution">
    <text evidence="1">The sequence shown here is derived from an EMBL/GenBank/DDBJ whole genome shotgun (WGS) entry which is preliminary data.</text>
</comment>
<dbReference type="Gene3D" id="3.40.50.300">
    <property type="entry name" value="P-loop containing nucleotide triphosphate hydrolases"/>
    <property type="match status" value="1"/>
</dbReference>
<dbReference type="Pfam" id="PF03237">
    <property type="entry name" value="Terminase_6N"/>
    <property type="match status" value="1"/>
</dbReference>
<protein>
    <submittedName>
        <fullName evidence="1">Uncharacterized protein</fullName>
    </submittedName>
</protein>
<dbReference type="EMBL" id="DRMN01000185">
    <property type="protein sequence ID" value="HFB54824.1"/>
    <property type="molecule type" value="Genomic_DNA"/>
</dbReference>
<accession>A0A7C3C434</accession>
<proteinExistence type="predicted"/>
<dbReference type="AlphaFoldDB" id="A0A7C3C434"/>
<feature type="non-terminal residue" evidence="1">
    <location>
        <position position="304"/>
    </location>
</feature>
<dbReference type="Proteomes" id="UP000886042">
    <property type="component" value="Unassembled WGS sequence"/>
</dbReference>
<name>A0A7C3C434_9PROT</name>
<gene>
    <name evidence="1" type="ORF">ENJ46_02780</name>
</gene>